<dbReference type="EMBL" id="CADCUR010000020">
    <property type="protein sequence ID" value="CAA9379475.1"/>
    <property type="molecule type" value="Genomic_DNA"/>
</dbReference>
<name>A0A6J4NAQ8_9BACT</name>
<organism evidence="1">
    <name type="scientific">uncultured Pyrinomonadaceae bacterium</name>
    <dbReference type="NCBI Taxonomy" id="2283094"/>
    <lineage>
        <taxon>Bacteria</taxon>
        <taxon>Pseudomonadati</taxon>
        <taxon>Acidobacteriota</taxon>
        <taxon>Blastocatellia</taxon>
        <taxon>Blastocatellales</taxon>
        <taxon>Pyrinomonadaceae</taxon>
        <taxon>environmental samples</taxon>
    </lineage>
</organism>
<protein>
    <submittedName>
        <fullName evidence="1">Uncharacterized protein</fullName>
    </submittedName>
</protein>
<dbReference type="AlphaFoldDB" id="A0A6J4NAQ8"/>
<sequence>MLLVRQILLAICVLAGIGRMLDLLIKLHPRIIHSLKFVIVL</sequence>
<gene>
    <name evidence="1" type="ORF">AVDCRST_MAG74-254</name>
</gene>
<reference evidence="1" key="1">
    <citation type="submission" date="2020-02" db="EMBL/GenBank/DDBJ databases">
        <authorList>
            <person name="Meier V. D."/>
        </authorList>
    </citation>
    <scope>NUCLEOTIDE SEQUENCE</scope>
    <source>
        <strain evidence="1">AVDCRST_MAG74</strain>
    </source>
</reference>
<accession>A0A6J4NAQ8</accession>
<proteinExistence type="predicted"/>
<evidence type="ECO:0000313" key="1">
    <source>
        <dbReference type="EMBL" id="CAA9379475.1"/>
    </source>
</evidence>